<dbReference type="InterPro" id="IPR023096">
    <property type="entry name" value="G6P_Isomerase_C"/>
</dbReference>
<dbReference type="Proteomes" id="UP000644441">
    <property type="component" value="Unassembled WGS sequence"/>
</dbReference>
<comment type="catalytic activity">
    <reaction evidence="6 7 8">
        <text>alpha-D-glucose 6-phosphate = beta-D-fructose 6-phosphate</text>
        <dbReference type="Rhea" id="RHEA:11816"/>
        <dbReference type="ChEBI" id="CHEBI:57634"/>
        <dbReference type="ChEBI" id="CHEBI:58225"/>
        <dbReference type="EC" id="5.3.1.9"/>
    </reaction>
</comment>
<proteinExistence type="inferred from homology"/>
<comment type="function">
    <text evidence="7">Catalyzes the reversible isomerization of glucose-6-phosphate to fructose-6-phosphate.</text>
</comment>
<evidence type="ECO:0000313" key="9">
    <source>
        <dbReference type="EMBL" id="MBF5052824.1"/>
    </source>
</evidence>
<dbReference type="EC" id="5.3.1.9" evidence="7"/>
<gene>
    <name evidence="7" type="primary">pgi</name>
    <name evidence="9" type="ORF">ISO4_01426</name>
</gene>
<dbReference type="Gene3D" id="1.10.1390.10">
    <property type="match status" value="1"/>
</dbReference>
<evidence type="ECO:0000313" key="10">
    <source>
        <dbReference type="Proteomes" id="UP000644441"/>
    </source>
</evidence>
<dbReference type="InterPro" id="IPR035476">
    <property type="entry name" value="SIS_PGI_1"/>
</dbReference>
<comment type="pathway">
    <text evidence="1 7 8">Carbohydrate degradation; glycolysis; D-glyceraldehyde 3-phosphate and glycerone phosphate from D-glucose: step 2/4.</text>
</comment>
<comment type="subcellular location">
    <subcellularLocation>
        <location evidence="7">Cytoplasm</location>
    </subcellularLocation>
</comment>
<evidence type="ECO:0000256" key="8">
    <source>
        <dbReference type="RuleBase" id="RU000612"/>
    </source>
</evidence>
<keyword evidence="5 7" id="KW-0413">Isomerase</keyword>
<dbReference type="PANTHER" id="PTHR11469">
    <property type="entry name" value="GLUCOSE-6-PHOSPHATE ISOMERASE"/>
    <property type="match status" value="1"/>
</dbReference>
<dbReference type="PROSITE" id="PS00174">
    <property type="entry name" value="P_GLUCOSE_ISOMERASE_2"/>
    <property type="match status" value="1"/>
</dbReference>
<organism evidence="9 10">
    <name type="scientific">Alloalcanivorax venustensis ISO4</name>
    <dbReference type="NCBI Taxonomy" id="1177184"/>
    <lineage>
        <taxon>Bacteria</taxon>
        <taxon>Pseudomonadati</taxon>
        <taxon>Pseudomonadota</taxon>
        <taxon>Gammaproteobacteria</taxon>
        <taxon>Oceanospirillales</taxon>
        <taxon>Alcanivoracaceae</taxon>
        <taxon>Alloalcanivorax</taxon>
    </lineage>
</organism>
<dbReference type="NCBIfam" id="NF001211">
    <property type="entry name" value="PRK00179.1"/>
    <property type="match status" value="1"/>
</dbReference>
<dbReference type="PROSITE" id="PS51463">
    <property type="entry name" value="P_GLUCOSE_ISOMERASE_3"/>
    <property type="match status" value="1"/>
</dbReference>
<dbReference type="Pfam" id="PF00342">
    <property type="entry name" value="PGI"/>
    <property type="match status" value="1"/>
</dbReference>
<evidence type="ECO:0000256" key="5">
    <source>
        <dbReference type="ARBA" id="ARBA00023235"/>
    </source>
</evidence>
<protein>
    <recommendedName>
        <fullName evidence="7">Glucose-6-phosphate isomerase</fullName>
        <shortName evidence="7">GPI</shortName>
        <ecNumber evidence="7">5.3.1.9</ecNumber>
    </recommendedName>
    <alternativeName>
        <fullName evidence="7">Phosphoglucose isomerase</fullName>
        <shortName evidence="7">PGI</shortName>
    </alternativeName>
    <alternativeName>
        <fullName evidence="7">Phosphohexose isomerase</fullName>
        <shortName evidence="7">PHI</shortName>
    </alternativeName>
</protein>
<dbReference type="SUPFAM" id="SSF53697">
    <property type="entry name" value="SIS domain"/>
    <property type="match status" value="1"/>
</dbReference>
<comment type="similarity">
    <text evidence="2 7 8">Belongs to the GPI family.</text>
</comment>
<accession>A0ABS0AG04</accession>
<evidence type="ECO:0000256" key="3">
    <source>
        <dbReference type="ARBA" id="ARBA00022432"/>
    </source>
</evidence>
<dbReference type="CDD" id="cd05016">
    <property type="entry name" value="SIS_PGI_2"/>
    <property type="match status" value="1"/>
</dbReference>
<dbReference type="InterPro" id="IPR035482">
    <property type="entry name" value="SIS_PGI_2"/>
</dbReference>
<keyword evidence="7" id="KW-0963">Cytoplasm</keyword>
<dbReference type="CDD" id="cd05015">
    <property type="entry name" value="SIS_PGI_1"/>
    <property type="match status" value="1"/>
</dbReference>
<keyword evidence="4 7" id="KW-0324">Glycolysis</keyword>
<dbReference type="InterPro" id="IPR046348">
    <property type="entry name" value="SIS_dom_sf"/>
</dbReference>
<feature type="active site" evidence="7">
    <location>
        <position position="384"/>
    </location>
</feature>
<evidence type="ECO:0000256" key="7">
    <source>
        <dbReference type="HAMAP-Rule" id="MF_00473"/>
    </source>
</evidence>
<dbReference type="PROSITE" id="PS00765">
    <property type="entry name" value="P_GLUCOSE_ISOMERASE_1"/>
    <property type="match status" value="1"/>
</dbReference>
<comment type="caution">
    <text evidence="9">The sequence shown here is derived from an EMBL/GenBank/DDBJ whole genome shotgun (WGS) entry which is preliminary data.</text>
</comment>
<evidence type="ECO:0000256" key="1">
    <source>
        <dbReference type="ARBA" id="ARBA00004926"/>
    </source>
</evidence>
<feature type="active site" evidence="7">
    <location>
        <position position="511"/>
    </location>
</feature>
<evidence type="ECO:0000256" key="2">
    <source>
        <dbReference type="ARBA" id="ARBA00006604"/>
    </source>
</evidence>
<reference evidence="9 10" key="1">
    <citation type="submission" date="2012-09" db="EMBL/GenBank/DDBJ databases">
        <title>Genome Sequence of alkane-degrading Bacterium Alcanivorax venustensis ISO4.</title>
        <authorList>
            <person name="Lai Q."/>
            <person name="Shao Z."/>
        </authorList>
    </citation>
    <scope>NUCLEOTIDE SEQUENCE [LARGE SCALE GENOMIC DNA]</scope>
    <source>
        <strain evidence="9 10">ISO4</strain>
    </source>
</reference>
<feature type="active site" description="Proton donor" evidence="7">
    <location>
        <position position="353"/>
    </location>
</feature>
<keyword evidence="3 7" id="KW-0312">Gluconeogenesis</keyword>
<name>A0ABS0AG04_9GAMM</name>
<keyword evidence="10" id="KW-1185">Reference proteome</keyword>
<dbReference type="InterPro" id="IPR018189">
    <property type="entry name" value="Phosphoglucose_isomerase_CS"/>
</dbReference>
<sequence>MLPDHFSAAERPVRQALADHAGKARHWHLADLFADDAGRFETLSRECCGLLVDYSKQRLTGETLDLLRELARARDLEGWIRALFEGSDVNWTEARPALHWRLREQAAAAPEVHDQLARMGEIVDQVLRGQWRGCHGDAITDVVNVGVGGSDLGPLMASYALADFRPEHGRRPNLHFVSSMDGSQIAPLLNDLNPATTLIVVSSKSFTTLDTLANAETARAWLERAFPDQQRALMRCHFVGVSANPEKMSEWGIHPCNQLLFWEWVGGRFSLWSAIGLPIALTVGMQGFHELLEGAREMDRHFREAPLADNLPVILGLVDVWNINFLDITARAVLPYDGRLKHFPSYLEQLEMESNGKSVTRDGTPVDYHTCPVIWGEVGSNAQHAFYQLLHQGTQPVACDFIVAGRYVPPHGDAEGGEHQRLARQHRLTLANCLAQSRLLALGGRALPDDQHDQPAFKQYRGNQPSTTLMLDELSPRRLGSLVALYEHKVFVESVLWGINPFDQWGVEMGKVIARDMVPVLETGDGLDGLDASTRGLVRRARS</sequence>
<dbReference type="Gene3D" id="3.40.50.10490">
    <property type="entry name" value="Glucose-6-phosphate isomerase like protein, domain 1"/>
    <property type="match status" value="2"/>
</dbReference>
<dbReference type="InterPro" id="IPR001672">
    <property type="entry name" value="G6P_Isomerase"/>
</dbReference>
<dbReference type="HAMAP" id="MF_00473">
    <property type="entry name" value="G6P_isomerase"/>
    <property type="match status" value="1"/>
</dbReference>
<evidence type="ECO:0000256" key="6">
    <source>
        <dbReference type="ARBA" id="ARBA00029321"/>
    </source>
</evidence>
<dbReference type="RefSeq" id="WP_194855711.1">
    <property type="nucleotide sequence ID" value="NZ_ARXR01000008.1"/>
</dbReference>
<dbReference type="PRINTS" id="PR00662">
    <property type="entry name" value="G6PISOMERASE"/>
</dbReference>
<dbReference type="EMBL" id="ARXR01000008">
    <property type="protein sequence ID" value="MBF5052824.1"/>
    <property type="molecule type" value="Genomic_DNA"/>
</dbReference>
<comment type="pathway">
    <text evidence="7">Carbohydrate biosynthesis; gluconeogenesis.</text>
</comment>
<evidence type="ECO:0000256" key="4">
    <source>
        <dbReference type="ARBA" id="ARBA00023152"/>
    </source>
</evidence>
<dbReference type="PANTHER" id="PTHR11469:SF1">
    <property type="entry name" value="GLUCOSE-6-PHOSPHATE ISOMERASE"/>
    <property type="match status" value="1"/>
</dbReference>
<dbReference type="GO" id="GO:0016853">
    <property type="term" value="F:isomerase activity"/>
    <property type="evidence" value="ECO:0007669"/>
    <property type="project" value="UniProtKB-KW"/>
</dbReference>